<gene>
    <name evidence="5" type="ORF">E5987_08705</name>
</gene>
<evidence type="ECO:0000256" key="1">
    <source>
        <dbReference type="ARBA" id="ARBA00022515"/>
    </source>
</evidence>
<dbReference type="Pfam" id="PF22657">
    <property type="entry name" value="SSB_1"/>
    <property type="match status" value="1"/>
</dbReference>
<evidence type="ECO:0000256" key="3">
    <source>
        <dbReference type="ARBA" id="ARBA00023125"/>
    </source>
</evidence>
<name>A0A6L6YHY6_9BURK</name>
<evidence type="ECO:0000256" key="2">
    <source>
        <dbReference type="ARBA" id="ARBA00022705"/>
    </source>
</evidence>
<keyword evidence="2" id="KW-0235">DNA replication</keyword>
<sequence length="94" mass="10309">MNSVELEGELEKKEALRYSLAGVPILEFTIRYKGIVQEGGAERVLNFSAAAMAVGETAKKVSELELGSERIFKGFVSTTSARSSKLILHITEYI</sequence>
<evidence type="ECO:0000313" key="5">
    <source>
        <dbReference type="EMBL" id="MVX57280.1"/>
    </source>
</evidence>
<evidence type="ECO:0000313" key="6">
    <source>
        <dbReference type="Proteomes" id="UP000472580"/>
    </source>
</evidence>
<dbReference type="GO" id="GO:1990077">
    <property type="term" value="C:primosome complex"/>
    <property type="evidence" value="ECO:0007669"/>
    <property type="project" value="UniProtKB-KW"/>
</dbReference>
<dbReference type="InterPro" id="IPR000424">
    <property type="entry name" value="Primosome_PriB/ssb"/>
</dbReference>
<dbReference type="EMBL" id="WSRP01000026">
    <property type="protein sequence ID" value="MVX57280.1"/>
    <property type="molecule type" value="Genomic_DNA"/>
</dbReference>
<evidence type="ECO:0000256" key="4">
    <source>
        <dbReference type="PROSITE-ProRule" id="PRU00252"/>
    </source>
</evidence>
<dbReference type="GO" id="GO:0006269">
    <property type="term" value="P:DNA replication, synthesis of primer"/>
    <property type="evidence" value="ECO:0007669"/>
    <property type="project" value="UniProtKB-KW"/>
</dbReference>
<dbReference type="OrthoDB" id="5296916at2"/>
<dbReference type="PIRSF" id="PIRSF003135">
    <property type="entry name" value="Primosomal_n"/>
    <property type="match status" value="1"/>
</dbReference>
<dbReference type="InterPro" id="IPR023646">
    <property type="entry name" value="Prisomal_replication_PriB"/>
</dbReference>
<keyword evidence="6" id="KW-1185">Reference proteome</keyword>
<dbReference type="SUPFAM" id="SSF50249">
    <property type="entry name" value="Nucleic acid-binding proteins"/>
    <property type="match status" value="1"/>
</dbReference>
<dbReference type="Proteomes" id="UP000472580">
    <property type="component" value="Unassembled WGS sequence"/>
</dbReference>
<dbReference type="InterPro" id="IPR012340">
    <property type="entry name" value="NA-bd_OB-fold"/>
</dbReference>
<keyword evidence="3 4" id="KW-0238">DNA-binding</keyword>
<organism evidence="5 6">
    <name type="scientific">Parasutterella muris</name>
    <dbReference type="NCBI Taxonomy" id="2565572"/>
    <lineage>
        <taxon>Bacteria</taxon>
        <taxon>Pseudomonadati</taxon>
        <taxon>Pseudomonadota</taxon>
        <taxon>Betaproteobacteria</taxon>
        <taxon>Burkholderiales</taxon>
        <taxon>Sutterellaceae</taxon>
        <taxon>Parasutterella</taxon>
    </lineage>
</organism>
<dbReference type="PROSITE" id="PS50935">
    <property type="entry name" value="SSB"/>
    <property type="match status" value="1"/>
</dbReference>
<dbReference type="GO" id="GO:0003697">
    <property type="term" value="F:single-stranded DNA binding"/>
    <property type="evidence" value="ECO:0007669"/>
    <property type="project" value="InterPro"/>
</dbReference>
<keyword evidence="1" id="KW-0639">Primosome</keyword>
<reference evidence="5 6" key="1">
    <citation type="submission" date="2019-12" db="EMBL/GenBank/DDBJ databases">
        <title>Microbes associate with the intestines of laboratory mice.</title>
        <authorList>
            <person name="Navarre W."/>
            <person name="Wong E."/>
        </authorList>
    </citation>
    <scope>NUCLEOTIDE SEQUENCE [LARGE SCALE GENOMIC DNA]</scope>
    <source>
        <strain evidence="5 6">NM82_D38</strain>
    </source>
</reference>
<dbReference type="Gene3D" id="2.40.50.140">
    <property type="entry name" value="Nucleic acid-binding proteins"/>
    <property type="match status" value="1"/>
</dbReference>
<accession>A0A6L6YHY6</accession>
<proteinExistence type="predicted"/>
<dbReference type="AlphaFoldDB" id="A0A6L6YHY6"/>
<comment type="caution">
    <text evidence="5">The sequence shown here is derived from an EMBL/GenBank/DDBJ whole genome shotgun (WGS) entry which is preliminary data.</text>
</comment>
<protein>
    <submittedName>
        <fullName evidence="5">Primosomal replication protein N</fullName>
    </submittedName>
</protein>